<dbReference type="PANTHER" id="PTHR33116">
    <property type="entry name" value="REVERSE TRANSCRIPTASE ZINC-BINDING DOMAIN-CONTAINING PROTEIN-RELATED-RELATED"/>
    <property type="match status" value="1"/>
</dbReference>
<organism evidence="4 5">
    <name type="scientific">Cannabis sativa</name>
    <name type="common">Hemp</name>
    <name type="synonym">Marijuana</name>
    <dbReference type="NCBI Taxonomy" id="3483"/>
    <lineage>
        <taxon>Eukaryota</taxon>
        <taxon>Viridiplantae</taxon>
        <taxon>Streptophyta</taxon>
        <taxon>Embryophyta</taxon>
        <taxon>Tracheophyta</taxon>
        <taxon>Spermatophyta</taxon>
        <taxon>Magnoliopsida</taxon>
        <taxon>eudicotyledons</taxon>
        <taxon>Gunneridae</taxon>
        <taxon>Pentapetalae</taxon>
        <taxon>rosids</taxon>
        <taxon>fabids</taxon>
        <taxon>Rosales</taxon>
        <taxon>Cannabaceae</taxon>
        <taxon>Cannabis</taxon>
    </lineage>
</organism>
<dbReference type="Proteomes" id="UP000596661">
    <property type="component" value="Chromosome 1"/>
</dbReference>
<dbReference type="CDD" id="cd06222">
    <property type="entry name" value="RNase_H_like"/>
    <property type="match status" value="1"/>
</dbReference>
<dbReference type="CDD" id="cd01650">
    <property type="entry name" value="RT_nLTR_like"/>
    <property type="match status" value="1"/>
</dbReference>
<dbReference type="InterPro" id="IPR043502">
    <property type="entry name" value="DNA/RNA_pol_sf"/>
</dbReference>
<evidence type="ECO:0008006" key="6">
    <source>
        <dbReference type="Google" id="ProtNLM"/>
    </source>
</evidence>
<dbReference type="GO" id="GO:0003676">
    <property type="term" value="F:nucleic acid binding"/>
    <property type="evidence" value="ECO:0007669"/>
    <property type="project" value="InterPro"/>
</dbReference>
<keyword evidence="5" id="KW-1185">Reference proteome</keyword>
<dbReference type="Pfam" id="PF13966">
    <property type="entry name" value="zf-RVT"/>
    <property type="match status" value="1"/>
</dbReference>
<dbReference type="Gene3D" id="3.30.420.10">
    <property type="entry name" value="Ribonuclease H-like superfamily/Ribonuclease H"/>
    <property type="match status" value="1"/>
</dbReference>
<dbReference type="InterPro" id="IPR026960">
    <property type="entry name" value="RVT-Znf"/>
</dbReference>
<reference evidence="4" key="1">
    <citation type="submission" date="2018-11" db="EMBL/GenBank/DDBJ databases">
        <authorList>
            <person name="Grassa J C."/>
        </authorList>
    </citation>
    <scope>NUCLEOTIDE SEQUENCE [LARGE SCALE GENOMIC DNA]</scope>
</reference>
<evidence type="ECO:0000259" key="1">
    <source>
        <dbReference type="Pfam" id="PF00078"/>
    </source>
</evidence>
<proteinExistence type="predicted"/>
<reference evidence="4" key="2">
    <citation type="submission" date="2021-03" db="UniProtKB">
        <authorList>
            <consortium name="EnsemblPlants"/>
        </authorList>
    </citation>
    <scope>IDENTIFICATION</scope>
</reference>
<dbReference type="EMBL" id="UZAU01000047">
    <property type="status" value="NOT_ANNOTATED_CDS"/>
    <property type="molecule type" value="Genomic_DNA"/>
</dbReference>
<dbReference type="Pfam" id="PF00078">
    <property type="entry name" value="RVT_1"/>
    <property type="match status" value="1"/>
</dbReference>
<evidence type="ECO:0000259" key="2">
    <source>
        <dbReference type="Pfam" id="PF13456"/>
    </source>
</evidence>
<dbReference type="AlphaFoldDB" id="A0A803NIF0"/>
<dbReference type="EnsemblPlants" id="evm.model.01.1764">
    <property type="protein sequence ID" value="cds.evm.model.01.1764"/>
    <property type="gene ID" value="evm.TU.01.1764"/>
</dbReference>
<dbReference type="SUPFAM" id="SSF53098">
    <property type="entry name" value="Ribonuclease H-like"/>
    <property type="match status" value="1"/>
</dbReference>
<feature type="domain" description="Reverse transcriptase zinc-binding" evidence="3">
    <location>
        <begin position="535"/>
        <end position="625"/>
    </location>
</feature>
<dbReference type="InterPro" id="IPR012337">
    <property type="entry name" value="RNaseH-like_sf"/>
</dbReference>
<dbReference type="InterPro" id="IPR044730">
    <property type="entry name" value="RNase_H-like_dom_plant"/>
</dbReference>
<name>A0A803NIF0_CANSA</name>
<accession>A0A803NIF0</accession>
<sequence length="885" mass="98813">MGNSKGWDNGLGELMVDYFANLFTAEPGSWDDVLSCVNPKVNEDQNLMLTRPIEDQEVKDALFQMHPDKSPAPDGMNPKFFQKYLHIVGPDVVACVKNFFVSEVIPAGMNDTNIVLIPKKKKSDQMSELRPISLCNVVAKVITKLDLSKAYDRVDWNFLRAMMARLGFNDKWIRLINGCLSSVTYNIVSSGLTLGPIIPSRGLRQGDPILPYLFLICAEGLSALIQSFKERKLIHGCKVANGAPIVSHMFFADDSFLYCRATEREVANIQHMLDLFADALGQRANFDKSSVFFSTNTNSRMRQAICHRLRIREAEENNKYLGLPSSIGRNKTAAFSYVVDKVQKRIQTWDNKFLSRAGKEILIKAVVQALPAYTMNMFLLPLGICQQVETKQGRRLLVGGDNLASKIFKARYYPNGTFLTATIGSNPSYIWRSVLESQALVRAGARRLVGNGSNISILHEPWLMDESNPFIETTNPSLEGRMVNSLMQVDNIEWDNEVLSDILNDRDQALVWKIPLSEASLKDDWFWLKDSKGMFTVKSAYRLQHGQSGQPIHNVSSDLWKKLWKLNLPPKVLNFLWRVCTNCLPTKFMLSTKHVQVDTSCPLCSAAPETALHLLVRCSFAKSCWQQTSVPIVAPVAMTLGCWFEEGLSRWSEVGCVEAAMTLWALWKVRNEVVWNSVSPSIDEVIHTAKVNYSYWCNAQQFESEPHSELHNGWPEKWCPPSFHSIKVNVDGALFALEGRFGVGLVARGAAGLVIQAATLLKMGSLQPHEVEAMGIKEALSWIKTNGWNGVILESDCLRVISEIQRNKNMVSPYGHIISECKALCAEIDNISLSFVKRSANRVAHCLARSSLLEGLGLSLGLGSRVRGRGSEPGSRAGSQFLGLV</sequence>
<evidence type="ECO:0000313" key="5">
    <source>
        <dbReference type="Proteomes" id="UP000596661"/>
    </source>
</evidence>
<protein>
    <recommendedName>
        <fullName evidence="6">Reverse transcriptase domain-containing protein</fullName>
    </recommendedName>
</protein>
<dbReference type="InterPro" id="IPR036397">
    <property type="entry name" value="RNaseH_sf"/>
</dbReference>
<feature type="domain" description="RNase H type-1" evidence="2">
    <location>
        <begin position="729"/>
        <end position="850"/>
    </location>
</feature>
<evidence type="ECO:0000259" key="3">
    <source>
        <dbReference type="Pfam" id="PF13966"/>
    </source>
</evidence>
<dbReference type="GO" id="GO:0004523">
    <property type="term" value="F:RNA-DNA hybrid ribonuclease activity"/>
    <property type="evidence" value="ECO:0007669"/>
    <property type="project" value="InterPro"/>
</dbReference>
<dbReference type="SUPFAM" id="SSF56672">
    <property type="entry name" value="DNA/RNA polymerases"/>
    <property type="match status" value="1"/>
</dbReference>
<dbReference type="InterPro" id="IPR002156">
    <property type="entry name" value="RNaseH_domain"/>
</dbReference>
<dbReference type="PANTHER" id="PTHR33116:SF86">
    <property type="entry name" value="REVERSE TRANSCRIPTASE DOMAIN-CONTAINING PROTEIN"/>
    <property type="match status" value="1"/>
</dbReference>
<dbReference type="InterPro" id="IPR000477">
    <property type="entry name" value="RT_dom"/>
</dbReference>
<feature type="domain" description="Reverse transcriptase" evidence="1">
    <location>
        <begin position="139"/>
        <end position="323"/>
    </location>
</feature>
<dbReference type="Pfam" id="PF13456">
    <property type="entry name" value="RVT_3"/>
    <property type="match status" value="1"/>
</dbReference>
<evidence type="ECO:0000313" key="4">
    <source>
        <dbReference type="EnsemblPlants" id="cds.evm.model.01.1764"/>
    </source>
</evidence>
<dbReference type="Gramene" id="evm.model.01.1764">
    <property type="protein sequence ID" value="cds.evm.model.01.1764"/>
    <property type="gene ID" value="evm.TU.01.1764"/>
</dbReference>